<dbReference type="Proteomes" id="UP000030184">
    <property type="component" value="Unassembled WGS sequence"/>
</dbReference>
<comment type="similarity">
    <text evidence="1">Belongs to the glycosyltransferase 2 family.</text>
</comment>
<dbReference type="Gene3D" id="3.90.550.10">
    <property type="entry name" value="Spore Coat Polysaccharide Biosynthesis Protein SpsA, Chain A"/>
    <property type="match status" value="1"/>
</dbReference>
<evidence type="ECO:0000256" key="2">
    <source>
        <dbReference type="ARBA" id="ARBA00022676"/>
    </source>
</evidence>
<keyword evidence="3 4" id="KW-0808">Transferase</keyword>
<dbReference type="GO" id="GO:0016757">
    <property type="term" value="F:glycosyltransferase activity"/>
    <property type="evidence" value="ECO:0007669"/>
    <property type="project" value="UniProtKB-KW"/>
</dbReference>
<organism evidence="4 5">
    <name type="scientific">Jejuia pallidilutea</name>
    <dbReference type="NCBI Taxonomy" id="504487"/>
    <lineage>
        <taxon>Bacteria</taxon>
        <taxon>Pseudomonadati</taxon>
        <taxon>Bacteroidota</taxon>
        <taxon>Flavobacteriia</taxon>
        <taxon>Flavobacteriales</taxon>
        <taxon>Flavobacteriaceae</taxon>
        <taxon>Jejuia</taxon>
    </lineage>
</organism>
<dbReference type="InterPro" id="IPR029044">
    <property type="entry name" value="Nucleotide-diphossugar_trans"/>
</dbReference>
<accession>A0A098LRC0</accession>
<dbReference type="AlphaFoldDB" id="A0A098LRC0"/>
<keyword evidence="2" id="KW-0328">Glycosyltransferase</keyword>
<sequence length="247" mass="28416">MGFGAGNNLGMSYAIKQGADYIFLLNQDAYLETDTIDSLIKAHKLNTDYGILSPVHLNGSGEKLDWNFSTYLETGTLEIVQDAIVSNKRNNKIHDVPFVNAAAWLLPIKTINTIGGFDPIFFHYGEDNNYCQRVLYHGLKVGVVTNAYIQHDRNNKGLTPNITSEEALKKREKQLKVNWADVNKNSFFEISQRKQKLFKKLFYSLIKFNFNDVKYRWAEIHLINAIIPEIKKSKQKNRIKGKHYINE</sequence>
<dbReference type="PANTHER" id="PTHR43179:SF12">
    <property type="entry name" value="GALACTOFURANOSYLTRANSFERASE GLFT2"/>
    <property type="match status" value="1"/>
</dbReference>
<dbReference type="SUPFAM" id="SSF53448">
    <property type="entry name" value="Nucleotide-diphospho-sugar transferases"/>
    <property type="match status" value="1"/>
</dbReference>
<name>A0A098LRC0_9FLAO</name>
<dbReference type="PANTHER" id="PTHR43179">
    <property type="entry name" value="RHAMNOSYLTRANSFERASE WBBL"/>
    <property type="match status" value="1"/>
</dbReference>
<reference evidence="5" key="1">
    <citation type="journal article" date="2014" name="Genome Announc.">
        <title>Draft Genome Sequence of Marine Flavobacterium Jejuia pallidilutea Strain 11shimoA1 and Pigmentation Mutants.</title>
        <authorList>
            <person name="Takatani N."/>
            <person name="Nakanishi M."/>
            <person name="Meirelles P."/>
            <person name="Mino S."/>
            <person name="Suda W."/>
            <person name="Oshima K."/>
            <person name="Hattori M."/>
            <person name="Ohkuma M."/>
            <person name="Hosokawa M."/>
            <person name="Miyashita K."/>
            <person name="Thompson F.L."/>
            <person name="Niwa A."/>
            <person name="Sawabe T."/>
            <person name="Sawabe T."/>
        </authorList>
    </citation>
    <scope>NUCLEOTIDE SEQUENCE [LARGE SCALE GENOMIC DNA]</scope>
    <source>
        <strain evidence="5">JCM 19538</strain>
    </source>
</reference>
<evidence type="ECO:0000313" key="4">
    <source>
        <dbReference type="EMBL" id="GAL89446.1"/>
    </source>
</evidence>
<keyword evidence="5" id="KW-1185">Reference proteome</keyword>
<evidence type="ECO:0000313" key="5">
    <source>
        <dbReference type="Proteomes" id="UP000030184"/>
    </source>
</evidence>
<evidence type="ECO:0000256" key="1">
    <source>
        <dbReference type="ARBA" id="ARBA00006739"/>
    </source>
</evidence>
<proteinExistence type="inferred from homology"/>
<comment type="caution">
    <text evidence="4">The sequence shown here is derived from an EMBL/GenBank/DDBJ whole genome shotgun (WGS) entry which is preliminary data.</text>
</comment>
<protein>
    <submittedName>
        <fullName evidence="4">Glycosyl transferase group 2 family protein</fullName>
    </submittedName>
</protein>
<dbReference type="EMBL" id="BBNY01000009">
    <property type="protein sequence ID" value="GAL89446.1"/>
    <property type="molecule type" value="Genomic_DNA"/>
</dbReference>
<gene>
    <name evidence="4" type="ORF">JCM19538_1441</name>
</gene>
<evidence type="ECO:0000256" key="3">
    <source>
        <dbReference type="ARBA" id="ARBA00022679"/>
    </source>
</evidence>